<keyword evidence="7" id="KW-1185">Reference proteome</keyword>
<dbReference type="PANTHER" id="PTHR30118:SF14">
    <property type="entry name" value="LYSR FAMILY TRANSCRIPTIONAL REGULATOR"/>
    <property type="match status" value="1"/>
</dbReference>
<keyword evidence="4" id="KW-0804">Transcription</keyword>
<feature type="domain" description="HTH lysR-type" evidence="5">
    <location>
        <begin position="9"/>
        <end position="66"/>
    </location>
</feature>
<organism evidence="6 7">
    <name type="scientific">Vibrio amylolyticus</name>
    <dbReference type="NCBI Taxonomy" id="2847292"/>
    <lineage>
        <taxon>Bacteria</taxon>
        <taxon>Pseudomonadati</taxon>
        <taxon>Pseudomonadota</taxon>
        <taxon>Gammaproteobacteria</taxon>
        <taxon>Vibrionales</taxon>
        <taxon>Vibrionaceae</taxon>
        <taxon>Vibrio</taxon>
    </lineage>
</organism>
<dbReference type="PROSITE" id="PS50931">
    <property type="entry name" value="HTH_LYSR"/>
    <property type="match status" value="1"/>
</dbReference>
<dbReference type="Gene3D" id="1.10.10.10">
    <property type="entry name" value="Winged helix-like DNA-binding domain superfamily/Winged helix DNA-binding domain"/>
    <property type="match status" value="1"/>
</dbReference>
<evidence type="ECO:0000259" key="5">
    <source>
        <dbReference type="PROSITE" id="PS50931"/>
    </source>
</evidence>
<dbReference type="RefSeq" id="WP_248009183.1">
    <property type="nucleotide sequence ID" value="NZ_JAJHVV010000007.1"/>
</dbReference>
<evidence type="ECO:0000313" key="7">
    <source>
        <dbReference type="Proteomes" id="UP001139559"/>
    </source>
</evidence>
<evidence type="ECO:0000256" key="1">
    <source>
        <dbReference type="ARBA" id="ARBA00009437"/>
    </source>
</evidence>
<comment type="caution">
    <text evidence="6">The sequence shown here is derived from an EMBL/GenBank/DDBJ whole genome shotgun (WGS) entry which is preliminary data.</text>
</comment>
<proteinExistence type="inferred from homology"/>
<keyword evidence="2" id="KW-0805">Transcription regulation</keyword>
<dbReference type="Pfam" id="PF00126">
    <property type="entry name" value="HTH_1"/>
    <property type="match status" value="1"/>
</dbReference>
<reference evidence="6" key="1">
    <citation type="submission" date="2021-11" db="EMBL/GenBank/DDBJ databases">
        <title>Vibrio ZSDE26 sp. nov. and Vibrio ZSDZ34 sp. nov., isolated from coastal seawater in Qingdao.</title>
        <authorList>
            <person name="Zhang P."/>
        </authorList>
    </citation>
    <scope>NUCLEOTIDE SEQUENCE</scope>
    <source>
        <strain evidence="6">ZSDE26</strain>
    </source>
</reference>
<dbReference type="AlphaFoldDB" id="A0A9X1XJF4"/>
<comment type="similarity">
    <text evidence="1">Belongs to the LysR transcriptional regulatory family.</text>
</comment>
<dbReference type="Pfam" id="PF03466">
    <property type="entry name" value="LysR_substrate"/>
    <property type="match status" value="1"/>
</dbReference>
<dbReference type="InterPro" id="IPR005119">
    <property type="entry name" value="LysR_subst-bd"/>
</dbReference>
<evidence type="ECO:0000313" key="6">
    <source>
        <dbReference type="EMBL" id="MCK6264107.1"/>
    </source>
</evidence>
<evidence type="ECO:0000256" key="4">
    <source>
        <dbReference type="ARBA" id="ARBA00023163"/>
    </source>
</evidence>
<evidence type="ECO:0000256" key="2">
    <source>
        <dbReference type="ARBA" id="ARBA00023015"/>
    </source>
</evidence>
<dbReference type="GO" id="GO:0003700">
    <property type="term" value="F:DNA-binding transcription factor activity"/>
    <property type="evidence" value="ECO:0007669"/>
    <property type="project" value="InterPro"/>
</dbReference>
<accession>A0A9X1XJF4</accession>
<dbReference type="SUPFAM" id="SSF46785">
    <property type="entry name" value="Winged helix' DNA-binding domain"/>
    <property type="match status" value="1"/>
</dbReference>
<dbReference type="InterPro" id="IPR036390">
    <property type="entry name" value="WH_DNA-bd_sf"/>
</dbReference>
<dbReference type="Gene3D" id="3.40.190.10">
    <property type="entry name" value="Periplasmic binding protein-like II"/>
    <property type="match status" value="2"/>
</dbReference>
<keyword evidence="3" id="KW-0238">DNA-binding</keyword>
<sequence length="306" mass="34716">MTKDLYTSIDLNLLRVFSILFQERNMRLAAARLFVTQPAISKSLNKLRLHFEDDLFVKSTKGLTPTPYGEELFTSLSPVLDTLEVTLNNRQDFDPAQLTGDITIAVSPILMSAISSKMFRLISQAAPNLSVTFRTWNQNTQNEIENGEIDLAISYSSDFTLKSLVSKKLATDKLHMMCRKDHPHKGPSITPDEVAQYPFGLILTPNWNERVSNAEIIAEKLGLNLNVVLRSELPLVILEAVQFSDMIAPVSRFSNYDSLSDIRTLQFELNEPAVAPDIYSYFHYKNYQTEKTHWLLKIAKSVLPDE</sequence>
<dbReference type="InterPro" id="IPR000847">
    <property type="entry name" value="LysR_HTH_N"/>
</dbReference>
<protein>
    <submittedName>
        <fullName evidence="6">LysR family transcriptional regulator</fullName>
    </submittedName>
</protein>
<dbReference type="Proteomes" id="UP001139559">
    <property type="component" value="Unassembled WGS sequence"/>
</dbReference>
<evidence type="ECO:0000256" key="3">
    <source>
        <dbReference type="ARBA" id="ARBA00023125"/>
    </source>
</evidence>
<dbReference type="SUPFAM" id="SSF53850">
    <property type="entry name" value="Periplasmic binding protein-like II"/>
    <property type="match status" value="1"/>
</dbReference>
<name>A0A9X1XJF4_9VIBR</name>
<dbReference type="GO" id="GO:0003677">
    <property type="term" value="F:DNA binding"/>
    <property type="evidence" value="ECO:0007669"/>
    <property type="project" value="UniProtKB-KW"/>
</dbReference>
<gene>
    <name evidence="6" type="ORF">KP803_12575</name>
</gene>
<dbReference type="PANTHER" id="PTHR30118">
    <property type="entry name" value="HTH-TYPE TRANSCRIPTIONAL REGULATOR LEUO-RELATED"/>
    <property type="match status" value="1"/>
</dbReference>
<dbReference type="InterPro" id="IPR036388">
    <property type="entry name" value="WH-like_DNA-bd_sf"/>
</dbReference>
<dbReference type="EMBL" id="JAJHVV010000007">
    <property type="protein sequence ID" value="MCK6264107.1"/>
    <property type="molecule type" value="Genomic_DNA"/>
</dbReference>
<dbReference type="InterPro" id="IPR050389">
    <property type="entry name" value="LysR-type_TF"/>
</dbReference>